<dbReference type="eggNOG" id="ENOG502SSV2">
    <property type="taxonomic scope" value="Eukaryota"/>
</dbReference>
<name>E5QYJ3_ARTGP</name>
<gene>
    <name evidence="3" type="ORF">MGYG_01106</name>
</gene>
<protein>
    <recommendedName>
        <fullName evidence="2">DUF7730 domain-containing protein</fullName>
    </recommendedName>
</protein>
<dbReference type="OMA" id="SIWIDIR"/>
<dbReference type="RefSeq" id="XP_003177021.1">
    <property type="nucleotide sequence ID" value="XM_003176973.1"/>
</dbReference>
<dbReference type="VEuPathDB" id="FungiDB:MGYG_01106"/>
<evidence type="ECO:0000313" key="3">
    <source>
        <dbReference type="EMBL" id="EFQ98069.1"/>
    </source>
</evidence>
<reference evidence="4" key="1">
    <citation type="journal article" date="2012" name="MBio">
        <title>Comparative genome analysis of Trichophyton rubrum and related dermatophytes reveals candidate genes involved in infection.</title>
        <authorList>
            <person name="Martinez D.A."/>
            <person name="Oliver B.G."/>
            <person name="Graeser Y."/>
            <person name="Goldberg J.M."/>
            <person name="Li W."/>
            <person name="Martinez-Rossi N.M."/>
            <person name="Monod M."/>
            <person name="Shelest E."/>
            <person name="Barton R.C."/>
            <person name="Birch E."/>
            <person name="Brakhage A.A."/>
            <person name="Chen Z."/>
            <person name="Gurr S.J."/>
            <person name="Heiman D."/>
            <person name="Heitman J."/>
            <person name="Kosti I."/>
            <person name="Rossi A."/>
            <person name="Saif S."/>
            <person name="Samalova M."/>
            <person name="Saunders C.W."/>
            <person name="Shea T."/>
            <person name="Summerbell R.C."/>
            <person name="Xu J."/>
            <person name="Young S."/>
            <person name="Zeng Q."/>
            <person name="Birren B.W."/>
            <person name="Cuomo C.A."/>
            <person name="White T.C."/>
        </authorList>
    </citation>
    <scope>NUCLEOTIDE SEQUENCE [LARGE SCALE GENOMIC DNA]</scope>
    <source>
        <strain evidence="4">ATCC MYA-4604 / CBS 118893</strain>
    </source>
</reference>
<dbReference type="AlphaFoldDB" id="E5QYJ3"/>
<dbReference type="EMBL" id="DS989822">
    <property type="protein sequence ID" value="EFQ98069.1"/>
    <property type="molecule type" value="Genomic_DNA"/>
</dbReference>
<sequence length="284" mass="32569">MATNSSTADESHDTPRFKSPQLPQTQSVFFTKLLPELREYVYSFVFGELPRIKPDETPLYWISGAGPGTPPQCFPVDGSTMLLQTCQQMYFEAFAVFYRNTVFKVFTPPENVTRFPPAALDNIRTIWIDIRLNAEYGCLCCDDHVEGYFAEKSWAKAVELFNEQLPGLRHLHISIMRRKDSRPGNYFRPLLERKLYPALMGIRKLSCFQVIANFKNEEPENAPFEIVPFEHGIEDETEDEQELSEDTEETEGADGGEDDDDAEYSSPGEDEGYDEVFGWRVAFH</sequence>
<dbReference type="OrthoDB" id="4757095at2759"/>
<accession>E5QYJ3</accession>
<feature type="compositionally biased region" description="Acidic residues" evidence="1">
    <location>
        <begin position="233"/>
        <end position="274"/>
    </location>
</feature>
<dbReference type="Pfam" id="PF24864">
    <property type="entry name" value="DUF7730"/>
    <property type="match status" value="1"/>
</dbReference>
<dbReference type="InterPro" id="IPR038883">
    <property type="entry name" value="AN11006-like"/>
</dbReference>
<feature type="region of interest" description="Disordered" evidence="1">
    <location>
        <begin position="1"/>
        <end position="20"/>
    </location>
</feature>
<evidence type="ECO:0000256" key="1">
    <source>
        <dbReference type="SAM" id="MobiDB-lite"/>
    </source>
</evidence>
<dbReference type="GeneID" id="10032346"/>
<organism evidence="4">
    <name type="scientific">Arthroderma gypseum (strain ATCC MYA-4604 / CBS 118893)</name>
    <name type="common">Microsporum gypseum</name>
    <dbReference type="NCBI Taxonomy" id="535722"/>
    <lineage>
        <taxon>Eukaryota</taxon>
        <taxon>Fungi</taxon>
        <taxon>Dikarya</taxon>
        <taxon>Ascomycota</taxon>
        <taxon>Pezizomycotina</taxon>
        <taxon>Eurotiomycetes</taxon>
        <taxon>Eurotiomycetidae</taxon>
        <taxon>Onygenales</taxon>
        <taxon>Arthrodermataceae</taxon>
        <taxon>Nannizzia</taxon>
    </lineage>
</organism>
<dbReference type="InterPro" id="IPR056632">
    <property type="entry name" value="DUF7730"/>
</dbReference>
<feature type="region of interest" description="Disordered" evidence="1">
    <location>
        <begin position="228"/>
        <end position="277"/>
    </location>
</feature>
<dbReference type="InParanoid" id="E5QYJ3"/>
<dbReference type="PANTHER" id="PTHR42085:SF1">
    <property type="entry name" value="F-BOX DOMAIN-CONTAINING PROTEIN"/>
    <property type="match status" value="1"/>
</dbReference>
<feature type="domain" description="DUF7730" evidence="2">
    <location>
        <begin position="81"/>
        <end position="211"/>
    </location>
</feature>
<dbReference type="PANTHER" id="PTHR42085">
    <property type="entry name" value="F-BOX DOMAIN-CONTAINING PROTEIN"/>
    <property type="match status" value="1"/>
</dbReference>
<dbReference type="Proteomes" id="UP000002669">
    <property type="component" value="Unassembled WGS sequence"/>
</dbReference>
<keyword evidence="4" id="KW-1185">Reference proteome</keyword>
<evidence type="ECO:0000259" key="2">
    <source>
        <dbReference type="Pfam" id="PF24864"/>
    </source>
</evidence>
<evidence type="ECO:0000313" key="4">
    <source>
        <dbReference type="Proteomes" id="UP000002669"/>
    </source>
</evidence>
<proteinExistence type="predicted"/>
<dbReference type="STRING" id="535722.E5QYJ3"/>
<dbReference type="HOGENOM" id="CLU_994635_0_0_1"/>